<comment type="caution">
    <text evidence="2">The sequence shown here is derived from an EMBL/GenBank/DDBJ whole genome shotgun (WGS) entry which is preliminary data.</text>
</comment>
<proteinExistence type="predicted"/>
<feature type="compositionally biased region" description="Polar residues" evidence="1">
    <location>
        <begin position="102"/>
        <end position="117"/>
    </location>
</feature>
<feature type="compositionally biased region" description="Polar residues" evidence="1">
    <location>
        <begin position="62"/>
        <end position="77"/>
    </location>
</feature>
<keyword evidence="3" id="KW-1185">Reference proteome</keyword>
<feature type="compositionally biased region" description="Basic and acidic residues" evidence="1">
    <location>
        <begin position="1"/>
        <end position="21"/>
    </location>
</feature>
<sequence length="287" mass="32846">MKLQRKPDLPLHAKGVTKEARSSTPREGSYKGSQIFHSTRRELQRKPDLPLHAKGVTKEARSSTPREGSYKGSQIFHSTRRELQRKPDLPLHAKGVTKEARSSTPREGSYKGSQIFHSTRRELQRKSDLFFHCSLMLSPKKAWSTFIEPERMGYDAKTVPRDSLSSRPRLLAELKRCCGRDGRVTNDKNYRMARSNFVEITVIRCKVMRRSEVRMGLGGDKDVTKEQAYWACSPQGGASIEESRRWVENRLAGTEVKGMEETERHSSYTLHKIVELKNSRMGEAEVI</sequence>
<name>A0ABQ9X8B8_9EUKA</name>
<evidence type="ECO:0000313" key="3">
    <source>
        <dbReference type="Proteomes" id="UP001281761"/>
    </source>
</evidence>
<feature type="compositionally biased region" description="Basic and acidic residues" evidence="1">
    <location>
        <begin position="39"/>
        <end position="61"/>
    </location>
</feature>
<dbReference type="EMBL" id="JARBJD010000171">
    <property type="protein sequence ID" value="KAK2948668.1"/>
    <property type="molecule type" value="Genomic_DNA"/>
</dbReference>
<feature type="compositionally biased region" description="Polar residues" evidence="1">
    <location>
        <begin position="22"/>
        <end position="37"/>
    </location>
</feature>
<accession>A0ABQ9X8B8</accession>
<gene>
    <name evidence="2" type="ORF">BLNAU_16409</name>
</gene>
<evidence type="ECO:0000256" key="1">
    <source>
        <dbReference type="SAM" id="MobiDB-lite"/>
    </source>
</evidence>
<protein>
    <submittedName>
        <fullName evidence="2">Uncharacterized protein</fullName>
    </submittedName>
</protein>
<dbReference type="Proteomes" id="UP001281761">
    <property type="component" value="Unassembled WGS sequence"/>
</dbReference>
<reference evidence="2 3" key="1">
    <citation type="journal article" date="2022" name="bioRxiv">
        <title>Genomics of Preaxostyla Flagellates Illuminates Evolutionary Transitions and the Path Towards Mitochondrial Loss.</title>
        <authorList>
            <person name="Novak L.V.F."/>
            <person name="Treitli S.C."/>
            <person name="Pyrih J."/>
            <person name="Halakuc P."/>
            <person name="Pipaliya S.V."/>
            <person name="Vacek V."/>
            <person name="Brzon O."/>
            <person name="Soukal P."/>
            <person name="Eme L."/>
            <person name="Dacks J.B."/>
            <person name="Karnkowska A."/>
            <person name="Elias M."/>
            <person name="Hampl V."/>
        </authorList>
    </citation>
    <scope>NUCLEOTIDE SEQUENCE [LARGE SCALE GENOMIC DNA]</scope>
    <source>
        <strain evidence="2">NAU3</strain>
        <tissue evidence="2">Gut</tissue>
    </source>
</reference>
<evidence type="ECO:0000313" key="2">
    <source>
        <dbReference type="EMBL" id="KAK2948668.1"/>
    </source>
</evidence>
<organism evidence="2 3">
    <name type="scientific">Blattamonas nauphoetae</name>
    <dbReference type="NCBI Taxonomy" id="2049346"/>
    <lineage>
        <taxon>Eukaryota</taxon>
        <taxon>Metamonada</taxon>
        <taxon>Preaxostyla</taxon>
        <taxon>Oxymonadida</taxon>
        <taxon>Blattamonas</taxon>
    </lineage>
</organism>
<feature type="region of interest" description="Disordered" evidence="1">
    <location>
        <begin position="1"/>
        <end position="118"/>
    </location>
</feature>
<feature type="compositionally biased region" description="Basic and acidic residues" evidence="1">
    <location>
        <begin position="79"/>
        <end position="101"/>
    </location>
</feature>